<dbReference type="InterPro" id="IPR010653">
    <property type="entry name" value="NlpB/DapX"/>
</dbReference>
<gene>
    <name evidence="1" type="primary">bamC</name>
    <name evidence="1" type="ORF">V6255_08145</name>
</gene>
<evidence type="ECO:0000313" key="2">
    <source>
        <dbReference type="Proteomes" id="UP001366060"/>
    </source>
</evidence>
<name>A0ABU9HBE2_9GAMM</name>
<reference evidence="1 2" key="1">
    <citation type="submission" date="2024-02" db="EMBL/GenBank/DDBJ databases">
        <title>Bacteria isolated from the canopy kelp, Nereocystis luetkeana.</title>
        <authorList>
            <person name="Pfister C.A."/>
            <person name="Younker I.T."/>
            <person name="Light S.H."/>
        </authorList>
    </citation>
    <scope>NUCLEOTIDE SEQUENCE [LARGE SCALE GENOMIC DNA]</scope>
    <source>
        <strain evidence="1 2">TI.2.07</strain>
    </source>
</reference>
<dbReference type="EMBL" id="JBAKBA010000015">
    <property type="protein sequence ID" value="MEL0659111.1"/>
    <property type="molecule type" value="Genomic_DNA"/>
</dbReference>
<comment type="caution">
    <text evidence="1">The sequence shown here is derived from an EMBL/GenBank/DDBJ whole genome shotgun (WGS) entry which is preliminary data.</text>
</comment>
<dbReference type="Pfam" id="PF06804">
    <property type="entry name" value="Lipoprotein_18"/>
    <property type="match status" value="1"/>
</dbReference>
<sequence>MKKNKALTQIATLVILTSAVTGCARFQDRAKAQGDFDYQEVTLIDKYDSGTFSTRENRSSFEIPTLTDQQNQFGLMGSDVDVRPPSQLMPVLDGVLLDSDLSETKVWFNAFKEQVDTQLTVWDLALEYLAYKNSTPVNSNIDTLTIDTGPVITERSYGSISTNTYHEEGVYKLQIDKGADDRSVSLVVDAKRYEARNDGEEIKHILKGRTKRNIEIRFINEMLQFAYVKQQSQALQTANNKPLPIKLGFDDNHQTAWIIDSEFIDVWNKLPSLLSLMSFKPVDNDKNLGYFLVRFVSQDDEYWSERNLNPIDLEEGEYFVQLGDLTGGDTSLTWLDSDKKPLSDQQVTELYLSITDNIRSVILENDQQTKPL</sequence>
<dbReference type="InterPro" id="IPR042268">
    <property type="entry name" value="BamC_C"/>
</dbReference>
<dbReference type="Proteomes" id="UP001366060">
    <property type="component" value="Unassembled WGS sequence"/>
</dbReference>
<accession>A0ABU9HBE2</accession>
<dbReference type="RefSeq" id="WP_341627702.1">
    <property type="nucleotide sequence ID" value="NZ_JBAKBA010000015.1"/>
</dbReference>
<protein>
    <submittedName>
        <fullName evidence="1">Outer membrane protein assembly factor BamC</fullName>
    </submittedName>
</protein>
<evidence type="ECO:0000313" key="1">
    <source>
        <dbReference type="EMBL" id="MEL0659111.1"/>
    </source>
</evidence>
<dbReference type="Gene3D" id="3.30.310.170">
    <property type="entry name" value="Outer membrane protein assembly factor BamC"/>
    <property type="match status" value="1"/>
</dbReference>
<keyword evidence="2" id="KW-1185">Reference proteome</keyword>
<dbReference type="PROSITE" id="PS51257">
    <property type="entry name" value="PROKAR_LIPOPROTEIN"/>
    <property type="match status" value="1"/>
</dbReference>
<proteinExistence type="predicted"/>
<organism evidence="1 2">
    <name type="scientific">Psychromonas arctica</name>
    <dbReference type="NCBI Taxonomy" id="168275"/>
    <lineage>
        <taxon>Bacteria</taxon>
        <taxon>Pseudomonadati</taxon>
        <taxon>Pseudomonadota</taxon>
        <taxon>Gammaproteobacteria</taxon>
        <taxon>Alteromonadales</taxon>
        <taxon>Psychromonadaceae</taxon>
        <taxon>Psychromonas</taxon>
    </lineage>
</organism>